<keyword evidence="3" id="KW-1185">Reference proteome</keyword>
<organism evidence="2 3">
    <name type="scientific">Eucalyptus globulus</name>
    <name type="common">Tasmanian blue gum</name>
    <dbReference type="NCBI Taxonomy" id="34317"/>
    <lineage>
        <taxon>Eukaryota</taxon>
        <taxon>Viridiplantae</taxon>
        <taxon>Streptophyta</taxon>
        <taxon>Embryophyta</taxon>
        <taxon>Tracheophyta</taxon>
        <taxon>Spermatophyta</taxon>
        <taxon>Magnoliopsida</taxon>
        <taxon>eudicotyledons</taxon>
        <taxon>Gunneridae</taxon>
        <taxon>Pentapetalae</taxon>
        <taxon>rosids</taxon>
        <taxon>malvids</taxon>
        <taxon>Myrtales</taxon>
        <taxon>Myrtaceae</taxon>
        <taxon>Myrtoideae</taxon>
        <taxon>Eucalypteae</taxon>
        <taxon>Eucalyptus</taxon>
    </lineage>
</organism>
<sequence>MASAAKEVDHISRLRDVIIHRIFSFLPFKDVVTTSVLSKQWRFAWTSIPYIDLSLPSKGVVPSIDRAVRLCNASKIERFQLDAIVVSEIDRALGLCTASKIEKFHLDANSLGSERMSHELHRTLCDCASLVSLRESGCHLSGDAIINWPSLKKNVDCSVAKDVIIDSFGSMRT</sequence>
<dbReference type="PANTHER" id="PTHR32212">
    <property type="entry name" value="CYCLIN-LIKE F-BOX"/>
    <property type="match status" value="1"/>
</dbReference>
<evidence type="ECO:0000259" key="1">
    <source>
        <dbReference type="Pfam" id="PF00646"/>
    </source>
</evidence>
<dbReference type="InterPro" id="IPR001810">
    <property type="entry name" value="F-box_dom"/>
</dbReference>
<dbReference type="AlphaFoldDB" id="A0ABD3KKV7"/>
<evidence type="ECO:0000313" key="2">
    <source>
        <dbReference type="EMBL" id="KAL3740248.1"/>
    </source>
</evidence>
<dbReference type="CDD" id="cd22160">
    <property type="entry name" value="F-box_AtFBL13-like"/>
    <property type="match status" value="1"/>
</dbReference>
<dbReference type="Proteomes" id="UP001634007">
    <property type="component" value="Unassembled WGS sequence"/>
</dbReference>
<accession>A0ABD3KKV7</accession>
<dbReference type="Gene3D" id="3.80.10.10">
    <property type="entry name" value="Ribonuclease Inhibitor"/>
    <property type="match status" value="1"/>
</dbReference>
<dbReference type="InterPro" id="IPR032675">
    <property type="entry name" value="LRR_dom_sf"/>
</dbReference>
<dbReference type="PANTHER" id="PTHR32212:SF234">
    <property type="entry name" value="F-BOX_LRR-REPEAT PROTEIN 13-LIKE"/>
    <property type="match status" value="1"/>
</dbReference>
<dbReference type="InterPro" id="IPR036047">
    <property type="entry name" value="F-box-like_dom_sf"/>
</dbReference>
<dbReference type="Pfam" id="PF00646">
    <property type="entry name" value="F-box"/>
    <property type="match status" value="1"/>
</dbReference>
<feature type="domain" description="F-box" evidence="1">
    <location>
        <begin position="12"/>
        <end position="48"/>
    </location>
</feature>
<reference evidence="2 3" key="1">
    <citation type="submission" date="2024-11" db="EMBL/GenBank/DDBJ databases">
        <title>Chromosome-level genome assembly of Eucalyptus globulus Labill. provides insights into its genome evolution.</title>
        <authorList>
            <person name="Li X."/>
        </authorList>
    </citation>
    <scope>NUCLEOTIDE SEQUENCE [LARGE SCALE GENOMIC DNA]</scope>
    <source>
        <strain evidence="2">CL2024</strain>
        <tissue evidence="2">Fresh tender leaves</tissue>
    </source>
</reference>
<evidence type="ECO:0000313" key="3">
    <source>
        <dbReference type="Proteomes" id="UP001634007"/>
    </source>
</evidence>
<name>A0ABD3KKV7_EUCGL</name>
<dbReference type="InterPro" id="IPR053781">
    <property type="entry name" value="F-box_AtFBL13-like"/>
</dbReference>
<gene>
    <name evidence="2" type="ORF">ACJRO7_021517</name>
</gene>
<dbReference type="SUPFAM" id="SSF81383">
    <property type="entry name" value="F-box domain"/>
    <property type="match status" value="1"/>
</dbReference>
<dbReference type="EMBL" id="JBJKBG010000005">
    <property type="protein sequence ID" value="KAL3740248.1"/>
    <property type="molecule type" value="Genomic_DNA"/>
</dbReference>
<comment type="caution">
    <text evidence="2">The sequence shown here is derived from an EMBL/GenBank/DDBJ whole genome shotgun (WGS) entry which is preliminary data.</text>
</comment>
<proteinExistence type="predicted"/>
<protein>
    <recommendedName>
        <fullName evidence="1">F-box domain-containing protein</fullName>
    </recommendedName>
</protein>